<dbReference type="SUPFAM" id="SSF54236">
    <property type="entry name" value="Ubiquitin-like"/>
    <property type="match status" value="1"/>
</dbReference>
<dbReference type="AlphaFoldDB" id="A0AAD4XI87"/>
<dbReference type="CDD" id="cd17039">
    <property type="entry name" value="Ubl_ubiquitin_like"/>
    <property type="match status" value="1"/>
</dbReference>
<name>A0AAD4XI87_9MAGN</name>
<dbReference type="PRINTS" id="PR00348">
    <property type="entry name" value="UBIQUITIN"/>
</dbReference>
<sequence length="274" mass="30298">MFKAAVWYNGKTVNQDGNNPRYVGGIVKFIDVDPNTKVAVFLCTVRDIFGIPEAVPITMKYHIFFSSEISKLLDITPYGSLKSMLQPGLMLHPFYVEENVVKDVTDTISNMPRCSRSARNSNAIQSPPTGVEIPVKPSASAHVDGSLNHAQNSFQTPVMNRVRTRQSIKRSVKDRDDPVSAVIVGDRVGRTSSTDSSQMRIIIKSLCGLEKPLDVESSETVRSIKEKICKIEGTAVEDQRLFHLGSQLRDDHNLAYIGISDGSTIHISQCMRGC</sequence>
<keyword evidence="4" id="KW-1185">Reference proteome</keyword>
<comment type="caution">
    <text evidence="3">The sequence shown here is derived from an EMBL/GenBank/DDBJ whole genome shotgun (WGS) entry which is preliminary data.</text>
</comment>
<dbReference type="InterPro" id="IPR050158">
    <property type="entry name" value="Ubiquitin_ubiquitin-like"/>
</dbReference>
<dbReference type="InterPro" id="IPR019956">
    <property type="entry name" value="Ubiquitin_dom"/>
</dbReference>
<organism evidence="3 4">
    <name type="scientific">Papaver atlanticum</name>
    <dbReference type="NCBI Taxonomy" id="357466"/>
    <lineage>
        <taxon>Eukaryota</taxon>
        <taxon>Viridiplantae</taxon>
        <taxon>Streptophyta</taxon>
        <taxon>Embryophyta</taxon>
        <taxon>Tracheophyta</taxon>
        <taxon>Spermatophyta</taxon>
        <taxon>Magnoliopsida</taxon>
        <taxon>Ranunculales</taxon>
        <taxon>Papaveraceae</taxon>
        <taxon>Papaveroideae</taxon>
        <taxon>Papaver</taxon>
    </lineage>
</organism>
<protein>
    <recommendedName>
        <fullName evidence="2">Ubiquitin-like domain-containing protein</fullName>
    </recommendedName>
</protein>
<dbReference type="Proteomes" id="UP001202328">
    <property type="component" value="Unassembled WGS sequence"/>
</dbReference>
<dbReference type="EMBL" id="JAJJMB010009125">
    <property type="protein sequence ID" value="KAI3916349.1"/>
    <property type="molecule type" value="Genomic_DNA"/>
</dbReference>
<dbReference type="Pfam" id="PF00240">
    <property type="entry name" value="ubiquitin"/>
    <property type="match status" value="1"/>
</dbReference>
<feature type="domain" description="Ubiquitin-like" evidence="2">
    <location>
        <begin position="199"/>
        <end position="274"/>
    </location>
</feature>
<evidence type="ECO:0000313" key="3">
    <source>
        <dbReference type="EMBL" id="KAI3916349.1"/>
    </source>
</evidence>
<evidence type="ECO:0000256" key="1">
    <source>
        <dbReference type="ARBA" id="ARBA00022499"/>
    </source>
</evidence>
<evidence type="ECO:0000313" key="4">
    <source>
        <dbReference type="Proteomes" id="UP001202328"/>
    </source>
</evidence>
<dbReference type="Gene3D" id="3.10.20.90">
    <property type="entry name" value="Phosphatidylinositol 3-kinase Catalytic Subunit, Chain A, domain 1"/>
    <property type="match status" value="1"/>
</dbReference>
<accession>A0AAD4XI87</accession>
<dbReference type="GO" id="GO:0003729">
    <property type="term" value="F:mRNA binding"/>
    <property type="evidence" value="ECO:0007669"/>
    <property type="project" value="UniProtKB-ARBA"/>
</dbReference>
<gene>
    <name evidence="3" type="ORF">MKW98_004790</name>
</gene>
<dbReference type="PANTHER" id="PTHR10666">
    <property type="entry name" value="UBIQUITIN"/>
    <property type="match status" value="1"/>
</dbReference>
<dbReference type="PROSITE" id="PS50053">
    <property type="entry name" value="UBIQUITIN_2"/>
    <property type="match status" value="1"/>
</dbReference>
<proteinExistence type="predicted"/>
<dbReference type="InterPro" id="IPR029071">
    <property type="entry name" value="Ubiquitin-like_domsf"/>
</dbReference>
<evidence type="ECO:0000259" key="2">
    <source>
        <dbReference type="PROSITE" id="PS50053"/>
    </source>
</evidence>
<dbReference type="InterPro" id="IPR000626">
    <property type="entry name" value="Ubiquitin-like_dom"/>
</dbReference>
<reference evidence="3" key="1">
    <citation type="submission" date="2022-04" db="EMBL/GenBank/DDBJ databases">
        <title>A functionally conserved STORR gene fusion in Papaver species that diverged 16.8 million years ago.</title>
        <authorList>
            <person name="Catania T."/>
        </authorList>
    </citation>
    <scope>NUCLEOTIDE SEQUENCE</scope>
    <source>
        <strain evidence="3">S-188037</strain>
    </source>
</reference>
<dbReference type="SMART" id="SM00213">
    <property type="entry name" value="UBQ"/>
    <property type="match status" value="1"/>
</dbReference>
<keyword evidence="1" id="KW-1017">Isopeptide bond</keyword>